<comment type="caution">
    <text evidence="2">The sequence shown here is derived from an EMBL/GenBank/DDBJ whole genome shotgun (WGS) entry which is preliminary data.</text>
</comment>
<dbReference type="AlphaFoldDB" id="A0A066X5E3"/>
<sequence length="201" mass="22788">MFSRSTIRRWGSRISPGTLQIARRAYDKELSWAIAIPTIRDNKGSVYIARPPNEVKSPQSFPLGWRPRRQRRDLSARCQDSTVEQNDSIKASYGFVPDDFATLDRIWHRTRQMQGLSVNYMYGVHNHGYDTFQEIHIRLSTGTEMEQCGDSRAEAPKSAGSDDIDKDPPGPAHNGYADHHGAATHTLVLFENTTSRPIYDP</sequence>
<dbReference type="OrthoDB" id="5378718at2759"/>
<keyword evidence="3" id="KW-1185">Reference proteome</keyword>
<feature type="region of interest" description="Disordered" evidence="1">
    <location>
        <begin position="143"/>
        <end position="179"/>
    </location>
</feature>
<organism evidence="2 3">
    <name type="scientific">Colletotrichum sublineola</name>
    <name type="common">Sorghum anthracnose fungus</name>
    <dbReference type="NCBI Taxonomy" id="1173701"/>
    <lineage>
        <taxon>Eukaryota</taxon>
        <taxon>Fungi</taxon>
        <taxon>Dikarya</taxon>
        <taxon>Ascomycota</taxon>
        <taxon>Pezizomycotina</taxon>
        <taxon>Sordariomycetes</taxon>
        <taxon>Hypocreomycetidae</taxon>
        <taxon>Glomerellales</taxon>
        <taxon>Glomerellaceae</taxon>
        <taxon>Colletotrichum</taxon>
        <taxon>Colletotrichum graminicola species complex</taxon>
    </lineage>
</organism>
<dbReference type="EMBL" id="JMSE01001448">
    <property type="protein sequence ID" value="KDN60976.1"/>
    <property type="molecule type" value="Genomic_DNA"/>
</dbReference>
<reference evidence="3" key="1">
    <citation type="journal article" date="2014" name="Genome Announc.">
        <title>Draft genome sequence of Colletotrichum sublineola, a destructive pathogen of cultivated sorghum.</title>
        <authorList>
            <person name="Baroncelli R."/>
            <person name="Sanz-Martin J.M."/>
            <person name="Rech G.E."/>
            <person name="Sukno S.A."/>
            <person name="Thon M.R."/>
        </authorList>
    </citation>
    <scope>NUCLEOTIDE SEQUENCE [LARGE SCALE GENOMIC DNA]</scope>
    <source>
        <strain evidence="3">TX430BB</strain>
    </source>
</reference>
<evidence type="ECO:0000313" key="3">
    <source>
        <dbReference type="Proteomes" id="UP000027238"/>
    </source>
</evidence>
<gene>
    <name evidence="2" type="ORF">CSUB01_01113</name>
</gene>
<protein>
    <submittedName>
        <fullName evidence="2">Uncharacterized protein</fullName>
    </submittedName>
</protein>
<accession>A0A066X5E3</accession>
<name>A0A066X5E3_COLSU</name>
<dbReference type="HOGENOM" id="CLU_1360322_0_0_1"/>
<dbReference type="Proteomes" id="UP000027238">
    <property type="component" value="Unassembled WGS sequence"/>
</dbReference>
<proteinExistence type="predicted"/>
<evidence type="ECO:0000256" key="1">
    <source>
        <dbReference type="SAM" id="MobiDB-lite"/>
    </source>
</evidence>
<evidence type="ECO:0000313" key="2">
    <source>
        <dbReference type="EMBL" id="KDN60976.1"/>
    </source>
</evidence>